<keyword evidence="6 7" id="KW-0012">Acyltransferase</keyword>
<dbReference type="PANTHER" id="PTHR30606:SF10">
    <property type="entry name" value="PHOSPHATIDYLINOSITOL MANNOSIDE ACYLTRANSFERASE"/>
    <property type="match status" value="1"/>
</dbReference>
<protein>
    <submittedName>
        <fullName evidence="7">Lysophospholipid acyltransferase family protein</fullName>
    </submittedName>
</protein>
<evidence type="ECO:0000256" key="2">
    <source>
        <dbReference type="ARBA" id="ARBA00022475"/>
    </source>
</evidence>
<name>A0A5C0ARR6_9BURK</name>
<proteinExistence type="predicted"/>
<sequence>MLQLFRLLAYLPLSWLQAIGRLLGRFTRARSQPYRERLHENALQAGYDDPALEREAAAQAGASVLELPHVWFRGDRAVGAVLCDDWAVVEAARAEARGILFLTPHWGCFEVTARYYAREAPITVLYRPPRKRWLAPLIEGARSGANLNTAPATLKGVRELVRALRRGEAVGMLPDQVPGEGEGVWAPFFGRSAFTMTLPGKLAAQTGAAVILAGAERLSGGRGWRLHLSRVEGPVPEDAVAQATWVNAAMERMVRRNPGQYLWGYNRYKTPRGEHAAAPE</sequence>
<evidence type="ECO:0000313" key="7">
    <source>
        <dbReference type="EMBL" id="QEI04839.1"/>
    </source>
</evidence>
<evidence type="ECO:0000256" key="3">
    <source>
        <dbReference type="ARBA" id="ARBA00022519"/>
    </source>
</evidence>
<evidence type="ECO:0000256" key="6">
    <source>
        <dbReference type="ARBA" id="ARBA00023315"/>
    </source>
</evidence>
<evidence type="ECO:0000256" key="5">
    <source>
        <dbReference type="ARBA" id="ARBA00023136"/>
    </source>
</evidence>
<accession>A0A5C0ARR6</accession>
<dbReference type="NCBIfam" id="NF006487">
    <property type="entry name" value="PRK08905.1"/>
    <property type="match status" value="1"/>
</dbReference>
<evidence type="ECO:0000256" key="4">
    <source>
        <dbReference type="ARBA" id="ARBA00022679"/>
    </source>
</evidence>
<dbReference type="PIRSF" id="PIRSF026649">
    <property type="entry name" value="MsbB"/>
    <property type="match status" value="1"/>
</dbReference>
<dbReference type="EMBL" id="CP043046">
    <property type="protein sequence ID" value="QEI04839.1"/>
    <property type="molecule type" value="Genomic_DNA"/>
</dbReference>
<keyword evidence="8" id="KW-1185">Reference proteome</keyword>
<dbReference type="KEGG" id="pacr:FXN63_02515"/>
<comment type="subcellular location">
    <subcellularLocation>
        <location evidence="1">Cell inner membrane</location>
    </subcellularLocation>
</comment>
<dbReference type="Proteomes" id="UP000325161">
    <property type="component" value="Chromosome"/>
</dbReference>
<dbReference type="Pfam" id="PF03279">
    <property type="entry name" value="Lip_A_acyltrans"/>
    <property type="match status" value="1"/>
</dbReference>
<dbReference type="OrthoDB" id="8524027at2"/>
<keyword evidence="5" id="KW-0472">Membrane</keyword>
<dbReference type="RefSeq" id="WP_148812539.1">
    <property type="nucleotide sequence ID" value="NZ_CP043046.1"/>
</dbReference>
<dbReference type="CDD" id="cd07984">
    <property type="entry name" value="LPLAT_LABLAT-like"/>
    <property type="match status" value="1"/>
</dbReference>
<reference evidence="7 8" key="1">
    <citation type="submission" date="2019-08" db="EMBL/GenBank/DDBJ databases">
        <title>Amphibian skin-associated Pigmentiphaga: genome sequence and occurrence across geography and hosts.</title>
        <authorList>
            <person name="Bletz M.C."/>
            <person name="Bunk B."/>
            <person name="Sproeer C."/>
            <person name="Biwer P."/>
            <person name="Reiter S."/>
            <person name="Rabemananjara F.C.E."/>
            <person name="Schulz S."/>
            <person name="Overmann J."/>
            <person name="Vences M."/>
        </authorList>
    </citation>
    <scope>NUCLEOTIDE SEQUENCE [LARGE SCALE GENOMIC DNA]</scope>
    <source>
        <strain evidence="7 8">Mada1488</strain>
    </source>
</reference>
<dbReference type="GO" id="GO:0005886">
    <property type="term" value="C:plasma membrane"/>
    <property type="evidence" value="ECO:0007669"/>
    <property type="project" value="UniProtKB-SubCell"/>
</dbReference>
<organism evidence="7 8">
    <name type="scientific">Pigmentiphaga aceris</name>
    <dbReference type="NCBI Taxonomy" id="1940612"/>
    <lineage>
        <taxon>Bacteria</taxon>
        <taxon>Pseudomonadati</taxon>
        <taxon>Pseudomonadota</taxon>
        <taxon>Betaproteobacteria</taxon>
        <taxon>Burkholderiales</taxon>
        <taxon>Alcaligenaceae</taxon>
        <taxon>Pigmentiphaga</taxon>
    </lineage>
</organism>
<dbReference type="PANTHER" id="PTHR30606">
    <property type="entry name" value="LIPID A BIOSYNTHESIS LAUROYL ACYLTRANSFERASE"/>
    <property type="match status" value="1"/>
</dbReference>
<keyword evidence="3" id="KW-0997">Cell inner membrane</keyword>
<dbReference type="InterPro" id="IPR004960">
    <property type="entry name" value="LipA_acyltrans"/>
</dbReference>
<keyword evidence="2" id="KW-1003">Cell membrane</keyword>
<dbReference type="GO" id="GO:0016746">
    <property type="term" value="F:acyltransferase activity"/>
    <property type="evidence" value="ECO:0007669"/>
    <property type="project" value="UniProtKB-KW"/>
</dbReference>
<gene>
    <name evidence="7" type="ORF">FXN63_02515</name>
</gene>
<evidence type="ECO:0000256" key="1">
    <source>
        <dbReference type="ARBA" id="ARBA00004533"/>
    </source>
</evidence>
<keyword evidence="4 7" id="KW-0808">Transferase</keyword>
<dbReference type="AlphaFoldDB" id="A0A5C0ARR6"/>
<evidence type="ECO:0000313" key="8">
    <source>
        <dbReference type="Proteomes" id="UP000325161"/>
    </source>
</evidence>
<dbReference type="GO" id="GO:0009247">
    <property type="term" value="P:glycolipid biosynthetic process"/>
    <property type="evidence" value="ECO:0007669"/>
    <property type="project" value="UniProtKB-ARBA"/>
</dbReference>